<sequence>MFADILLSLYHLLASHTVGEFHVRGHPLESLSSSSEPYGWRVSCSWTSSGVSIIFYRAIRLASFMFADILLSLYHLLASHTVGEFHVPGHPLVSLSSSTEPYGWRVSCSQTSS</sequence>
<protein>
    <submittedName>
        <fullName evidence="1">Uncharacterized protein</fullName>
    </submittedName>
</protein>
<dbReference type="AlphaFoldDB" id="A0AAE1BAV6"/>
<evidence type="ECO:0000313" key="2">
    <source>
        <dbReference type="Proteomes" id="UP001283361"/>
    </source>
</evidence>
<proteinExistence type="predicted"/>
<accession>A0AAE1BAV6</accession>
<dbReference type="Proteomes" id="UP001283361">
    <property type="component" value="Unassembled WGS sequence"/>
</dbReference>
<dbReference type="EMBL" id="JAWDGP010000205">
    <property type="protein sequence ID" value="KAK3802898.1"/>
    <property type="molecule type" value="Genomic_DNA"/>
</dbReference>
<name>A0AAE1BAV6_9GAST</name>
<evidence type="ECO:0000313" key="1">
    <source>
        <dbReference type="EMBL" id="KAK3802898.1"/>
    </source>
</evidence>
<reference evidence="1" key="1">
    <citation type="journal article" date="2023" name="G3 (Bethesda)">
        <title>A reference genome for the long-term kleptoplast-retaining sea slug Elysia crispata morphotype clarki.</title>
        <authorList>
            <person name="Eastman K.E."/>
            <person name="Pendleton A.L."/>
            <person name="Shaikh M.A."/>
            <person name="Suttiyut T."/>
            <person name="Ogas R."/>
            <person name="Tomko P."/>
            <person name="Gavelis G."/>
            <person name="Widhalm J.R."/>
            <person name="Wisecaver J.H."/>
        </authorList>
    </citation>
    <scope>NUCLEOTIDE SEQUENCE</scope>
    <source>
        <strain evidence="1">ECLA1</strain>
    </source>
</reference>
<organism evidence="1 2">
    <name type="scientific">Elysia crispata</name>
    <name type="common">lettuce slug</name>
    <dbReference type="NCBI Taxonomy" id="231223"/>
    <lineage>
        <taxon>Eukaryota</taxon>
        <taxon>Metazoa</taxon>
        <taxon>Spiralia</taxon>
        <taxon>Lophotrochozoa</taxon>
        <taxon>Mollusca</taxon>
        <taxon>Gastropoda</taxon>
        <taxon>Heterobranchia</taxon>
        <taxon>Euthyneura</taxon>
        <taxon>Panpulmonata</taxon>
        <taxon>Sacoglossa</taxon>
        <taxon>Placobranchoidea</taxon>
        <taxon>Plakobranchidae</taxon>
        <taxon>Elysia</taxon>
    </lineage>
</organism>
<comment type="caution">
    <text evidence="1">The sequence shown here is derived from an EMBL/GenBank/DDBJ whole genome shotgun (WGS) entry which is preliminary data.</text>
</comment>
<gene>
    <name evidence="1" type="ORF">RRG08_019999</name>
</gene>
<keyword evidence="2" id="KW-1185">Reference proteome</keyword>